<dbReference type="PANTHER" id="PTHR35899">
    <property type="entry name" value="PAPAIN FAMILY CYSTEINE PROTEASE DOMAIN CONTAINING PROTEIN"/>
    <property type="match status" value="1"/>
</dbReference>
<name>T0RB94_SAPDV</name>
<dbReference type="VEuPathDB" id="FungiDB:SDRG_15333"/>
<sequence>MQDRNSSIFEMQTTSYPPLLPTYGTSGGPPMAATWRLSHLLLLVNVLGFLSMVLLGLALFPRAAPSEPHRSSELGIPLALLPPAWAATDVTPYKSQMGRGTCWDFASIGYLEWSYRAEGHRRGWLAPTEYVAFSEQAYGISVMRLCDGPANSPQQKNCRIAGDQVWNHSTEGGEVVNLYYLENGLQRQVLPHSVCPYTVLPGYDNVCPDFNASLAHNPLRFRVKAVHSFYDDLSIKKRLASTQKVLAFSTPIVSVPHFLPSTGPSCAPCPRSLWPHVCCVRSSDTLKNSGLNMQGEFYHSPEMTFSGGHAMLVVGYNDAFMTQEGHTGGFILKNSWADSPTRNSHSIAYFAQTISYDDELSVCPNSYNPLNWLTCKTLDECLALDGSESLRPLELRHVNRSTTQYLKNVTLGGDAMATLCLWDHDNVTQAATDWCLPPMQLGTATTLIAPWHVRPNDPAQCGFYFMPYETLRQYQTKFHSIKAFDFDVEWHPQSFAMNAAAYKTLDYAAVLASTATQIVQSFDGPFPFSSHIDFVDDMWAA</sequence>
<dbReference type="OMA" id="CRIAGDQ"/>
<keyword evidence="1" id="KW-0472">Membrane</keyword>
<proteinExistence type="predicted"/>
<dbReference type="InterPro" id="IPR025660">
    <property type="entry name" value="Pept_his_AS"/>
</dbReference>
<dbReference type="PANTHER" id="PTHR35899:SF1">
    <property type="entry name" value="PEPTIDASE C1A PAPAIN C-TERMINAL DOMAIN-CONTAINING PROTEIN"/>
    <property type="match status" value="1"/>
</dbReference>
<keyword evidence="3" id="KW-1185">Reference proteome</keyword>
<dbReference type="EMBL" id="JH767220">
    <property type="protein sequence ID" value="EQC26822.1"/>
    <property type="molecule type" value="Genomic_DNA"/>
</dbReference>
<dbReference type="OrthoDB" id="166340at2759"/>
<organism evidence="2 3">
    <name type="scientific">Saprolegnia diclina (strain VS20)</name>
    <dbReference type="NCBI Taxonomy" id="1156394"/>
    <lineage>
        <taxon>Eukaryota</taxon>
        <taxon>Sar</taxon>
        <taxon>Stramenopiles</taxon>
        <taxon>Oomycota</taxon>
        <taxon>Saprolegniomycetes</taxon>
        <taxon>Saprolegniales</taxon>
        <taxon>Saprolegniaceae</taxon>
        <taxon>Saprolegnia</taxon>
    </lineage>
</organism>
<dbReference type="PROSITE" id="PS00639">
    <property type="entry name" value="THIOL_PROTEASE_HIS"/>
    <property type="match status" value="1"/>
</dbReference>
<keyword evidence="1" id="KW-0812">Transmembrane</keyword>
<evidence type="ECO:0008006" key="4">
    <source>
        <dbReference type="Google" id="ProtNLM"/>
    </source>
</evidence>
<dbReference type="Proteomes" id="UP000030762">
    <property type="component" value="Unassembled WGS sequence"/>
</dbReference>
<reference evidence="2 3" key="1">
    <citation type="submission" date="2012-04" db="EMBL/GenBank/DDBJ databases">
        <title>The Genome Sequence of Saprolegnia declina VS20.</title>
        <authorList>
            <consortium name="The Broad Institute Genome Sequencing Platform"/>
            <person name="Russ C."/>
            <person name="Nusbaum C."/>
            <person name="Tyler B."/>
            <person name="van West P."/>
            <person name="Dieguez-Uribeondo J."/>
            <person name="de Bruijn I."/>
            <person name="Tripathy S."/>
            <person name="Jiang R."/>
            <person name="Young S.K."/>
            <person name="Zeng Q."/>
            <person name="Gargeya S."/>
            <person name="Fitzgerald M."/>
            <person name="Haas B."/>
            <person name="Abouelleil A."/>
            <person name="Alvarado L."/>
            <person name="Arachchi H.M."/>
            <person name="Berlin A."/>
            <person name="Chapman S.B."/>
            <person name="Goldberg J."/>
            <person name="Griggs A."/>
            <person name="Gujja S."/>
            <person name="Hansen M."/>
            <person name="Howarth C."/>
            <person name="Imamovic A."/>
            <person name="Larimer J."/>
            <person name="McCowen C."/>
            <person name="Montmayeur A."/>
            <person name="Murphy C."/>
            <person name="Neiman D."/>
            <person name="Pearson M."/>
            <person name="Priest M."/>
            <person name="Roberts A."/>
            <person name="Saif S."/>
            <person name="Shea T."/>
            <person name="Sisk P."/>
            <person name="Sykes S."/>
            <person name="Wortman J."/>
            <person name="Nusbaum C."/>
            <person name="Birren B."/>
        </authorList>
    </citation>
    <scope>NUCLEOTIDE SEQUENCE [LARGE SCALE GENOMIC DNA]</scope>
    <source>
        <strain evidence="2 3">VS20</strain>
    </source>
</reference>
<feature type="transmembrane region" description="Helical" evidence="1">
    <location>
        <begin position="40"/>
        <end position="60"/>
    </location>
</feature>
<dbReference type="Gene3D" id="3.90.70.10">
    <property type="entry name" value="Cysteine proteinases"/>
    <property type="match status" value="1"/>
</dbReference>
<evidence type="ECO:0000256" key="1">
    <source>
        <dbReference type="SAM" id="Phobius"/>
    </source>
</evidence>
<keyword evidence="1" id="KW-1133">Transmembrane helix</keyword>
<accession>T0RB94</accession>
<protein>
    <recommendedName>
        <fullName evidence="4">Peptidase C1A papain C-terminal domain-containing protein</fullName>
    </recommendedName>
</protein>
<dbReference type="InParanoid" id="T0RB94"/>
<dbReference type="GeneID" id="19956060"/>
<gene>
    <name evidence="2" type="ORF">SDRG_15333</name>
</gene>
<dbReference type="CDD" id="cd02619">
    <property type="entry name" value="Peptidase_C1"/>
    <property type="match status" value="1"/>
</dbReference>
<dbReference type="RefSeq" id="XP_008619724.1">
    <property type="nucleotide sequence ID" value="XM_008621502.1"/>
</dbReference>
<evidence type="ECO:0000313" key="2">
    <source>
        <dbReference type="EMBL" id="EQC26822.1"/>
    </source>
</evidence>
<dbReference type="SUPFAM" id="SSF54001">
    <property type="entry name" value="Cysteine proteinases"/>
    <property type="match status" value="1"/>
</dbReference>
<feature type="non-terminal residue" evidence="2">
    <location>
        <position position="1"/>
    </location>
</feature>
<dbReference type="AlphaFoldDB" id="T0RB94"/>
<evidence type="ECO:0000313" key="3">
    <source>
        <dbReference type="Proteomes" id="UP000030762"/>
    </source>
</evidence>
<dbReference type="InterPro" id="IPR038765">
    <property type="entry name" value="Papain-like_cys_pep_sf"/>
</dbReference>